<dbReference type="AlphaFoldDB" id="A0A2S1LMD1"/>
<name>A0A2S1LMD1_9FLAO</name>
<protein>
    <submittedName>
        <fullName evidence="2">Uncharacterized protein</fullName>
    </submittedName>
</protein>
<keyword evidence="3" id="KW-1185">Reference proteome</keyword>
<organism evidence="2 3">
    <name type="scientific">Flavobacterium kingsejongi</name>
    <dbReference type="NCBI Taxonomy" id="1678728"/>
    <lineage>
        <taxon>Bacteria</taxon>
        <taxon>Pseudomonadati</taxon>
        <taxon>Bacteroidota</taxon>
        <taxon>Flavobacteriia</taxon>
        <taxon>Flavobacteriales</taxon>
        <taxon>Flavobacteriaceae</taxon>
        <taxon>Flavobacterium</taxon>
    </lineage>
</organism>
<keyword evidence="1" id="KW-0472">Membrane</keyword>
<proteinExistence type="predicted"/>
<accession>A0A2S1LMD1</accession>
<reference evidence="2 3" key="1">
    <citation type="submission" date="2017-04" db="EMBL/GenBank/DDBJ databases">
        <title>Complete genome sequence of Flavobacterium kingsejong AJ004.</title>
        <authorList>
            <person name="Lee P.C."/>
        </authorList>
    </citation>
    <scope>NUCLEOTIDE SEQUENCE [LARGE SCALE GENOMIC DNA]</scope>
    <source>
        <strain evidence="2 3">AJ004</strain>
    </source>
</reference>
<feature type="transmembrane region" description="Helical" evidence="1">
    <location>
        <begin position="39"/>
        <end position="59"/>
    </location>
</feature>
<dbReference type="OrthoDB" id="795301at2"/>
<keyword evidence="1" id="KW-1133">Transmembrane helix</keyword>
<gene>
    <name evidence="2" type="ORF">FK004_06530</name>
</gene>
<evidence type="ECO:0000313" key="3">
    <source>
        <dbReference type="Proteomes" id="UP000244677"/>
    </source>
</evidence>
<dbReference type="KEGG" id="fki:FK004_06530"/>
<dbReference type="EMBL" id="CP020919">
    <property type="protein sequence ID" value="AWG24910.1"/>
    <property type="molecule type" value="Genomic_DNA"/>
</dbReference>
<sequence>MENNINLKALWNQQAVPPANQSDIFRKIGKHKSAGLRKIIVLNSLLFLTIAFVVFIWIYFRPQLWTTKIGVVLAILPMVMVMIFSTKIIPLYRKTSSIQSNSDYLHNLLEIKNKESYMQTKIMNLYFILLPIGIGLYMYEYTAKMPSVWGIVVYGVVGMWFALNWFVLRPKIIRKNTGKLNDLVQQLEKIKSQLKEA</sequence>
<feature type="transmembrane region" description="Helical" evidence="1">
    <location>
        <begin position="65"/>
        <end position="84"/>
    </location>
</feature>
<feature type="transmembrane region" description="Helical" evidence="1">
    <location>
        <begin position="122"/>
        <end position="139"/>
    </location>
</feature>
<evidence type="ECO:0000256" key="1">
    <source>
        <dbReference type="SAM" id="Phobius"/>
    </source>
</evidence>
<feature type="transmembrane region" description="Helical" evidence="1">
    <location>
        <begin position="151"/>
        <end position="168"/>
    </location>
</feature>
<keyword evidence="1" id="KW-0812">Transmembrane</keyword>
<dbReference type="Proteomes" id="UP000244677">
    <property type="component" value="Chromosome"/>
</dbReference>
<dbReference type="RefSeq" id="WP_108736534.1">
    <property type="nucleotide sequence ID" value="NZ_CP020919.1"/>
</dbReference>
<evidence type="ECO:0000313" key="2">
    <source>
        <dbReference type="EMBL" id="AWG24910.1"/>
    </source>
</evidence>